<protein>
    <submittedName>
        <fullName evidence="3">Uncharacterized protein</fullName>
    </submittedName>
</protein>
<proteinExistence type="predicted"/>
<feature type="region of interest" description="Disordered" evidence="1">
    <location>
        <begin position="108"/>
        <end position="153"/>
    </location>
</feature>
<organism evidence="3 4">
    <name type="scientific">Chironomus riparius</name>
    <dbReference type="NCBI Taxonomy" id="315576"/>
    <lineage>
        <taxon>Eukaryota</taxon>
        <taxon>Metazoa</taxon>
        <taxon>Ecdysozoa</taxon>
        <taxon>Arthropoda</taxon>
        <taxon>Hexapoda</taxon>
        <taxon>Insecta</taxon>
        <taxon>Pterygota</taxon>
        <taxon>Neoptera</taxon>
        <taxon>Endopterygota</taxon>
        <taxon>Diptera</taxon>
        <taxon>Nematocera</taxon>
        <taxon>Chironomoidea</taxon>
        <taxon>Chironomidae</taxon>
        <taxon>Chironominae</taxon>
        <taxon>Chironomus</taxon>
    </lineage>
</organism>
<name>A0A9N9RYR0_9DIPT</name>
<dbReference type="Proteomes" id="UP001153620">
    <property type="component" value="Chromosome 3"/>
</dbReference>
<evidence type="ECO:0000256" key="1">
    <source>
        <dbReference type="SAM" id="MobiDB-lite"/>
    </source>
</evidence>
<gene>
    <name evidence="3" type="ORF">CHIRRI_LOCUS10660</name>
</gene>
<evidence type="ECO:0000313" key="3">
    <source>
        <dbReference type="EMBL" id="CAG9807814.1"/>
    </source>
</evidence>
<evidence type="ECO:0000313" key="4">
    <source>
        <dbReference type="Proteomes" id="UP001153620"/>
    </source>
</evidence>
<reference evidence="3" key="2">
    <citation type="submission" date="2022-10" db="EMBL/GenBank/DDBJ databases">
        <authorList>
            <consortium name="ENA_rothamsted_submissions"/>
            <consortium name="culmorum"/>
            <person name="King R."/>
        </authorList>
    </citation>
    <scope>NUCLEOTIDE SEQUENCE</scope>
</reference>
<dbReference type="EMBL" id="OU895879">
    <property type="protein sequence ID" value="CAG9807814.1"/>
    <property type="molecule type" value="Genomic_DNA"/>
</dbReference>
<keyword evidence="2" id="KW-0472">Membrane</keyword>
<keyword evidence="2" id="KW-1133">Transmembrane helix</keyword>
<dbReference type="AlphaFoldDB" id="A0A9N9RYR0"/>
<keyword evidence="2" id="KW-0812">Transmembrane</keyword>
<keyword evidence="4" id="KW-1185">Reference proteome</keyword>
<accession>A0A9N9RYR0</accession>
<feature type="transmembrane region" description="Helical" evidence="2">
    <location>
        <begin position="20"/>
        <end position="42"/>
    </location>
</feature>
<sequence length="153" mass="17573">MGEKDKFRREEEDDDELLEFISLLLLVIIPIVLIYGLCVYCFKQKQIGLRKRKIRKNEVCTRMATHQPSTNDLLRVYTVPLEPDSSNNSHVIENNVNHRSCPTCSCRQNESSSINNDPSLPESEEHHESPDPTLPSYSQVLSKSPPNFYTIPN</sequence>
<evidence type="ECO:0000256" key="2">
    <source>
        <dbReference type="SAM" id="Phobius"/>
    </source>
</evidence>
<feature type="compositionally biased region" description="Polar residues" evidence="1">
    <location>
        <begin position="135"/>
        <end position="153"/>
    </location>
</feature>
<reference evidence="3" key="1">
    <citation type="submission" date="2022-01" db="EMBL/GenBank/DDBJ databases">
        <authorList>
            <person name="King R."/>
        </authorList>
    </citation>
    <scope>NUCLEOTIDE SEQUENCE</scope>
</reference>